<dbReference type="Pfam" id="PF13510">
    <property type="entry name" value="Fer2_4"/>
    <property type="match status" value="1"/>
</dbReference>
<evidence type="ECO:0000256" key="12">
    <source>
        <dbReference type="ARBA" id="ARBA00034078"/>
    </source>
</evidence>
<dbReference type="PROSITE" id="PS00641">
    <property type="entry name" value="COMPLEX1_75K_1"/>
    <property type="match status" value="1"/>
</dbReference>
<comment type="similarity">
    <text evidence="3">Belongs to the complex I 75 kDa subunit family.</text>
</comment>
<keyword evidence="9" id="KW-0411">Iron-sulfur</keyword>
<evidence type="ECO:0000256" key="11">
    <source>
        <dbReference type="ARBA" id="ARBA00023136"/>
    </source>
</evidence>
<reference evidence="15 16" key="1">
    <citation type="submission" date="2020-08" db="EMBL/GenBank/DDBJ databases">
        <title>Genomic Encyclopedia of Type Strains, Phase IV (KMG-IV): sequencing the most valuable type-strain genomes for metagenomic binning, comparative biology and taxonomic classification.</title>
        <authorList>
            <person name="Goeker M."/>
        </authorList>
    </citation>
    <scope>NUCLEOTIDE SEQUENCE [LARGE SCALE GENOMIC DNA]</scope>
    <source>
        <strain evidence="15 16">DSM 103725</strain>
    </source>
</reference>
<evidence type="ECO:0000256" key="4">
    <source>
        <dbReference type="ARBA" id="ARBA00022485"/>
    </source>
</evidence>
<dbReference type="AlphaFoldDB" id="A0A7X0H995"/>
<dbReference type="InterPro" id="IPR054351">
    <property type="entry name" value="NADH_UbQ_OxRdtase_ferredoxin"/>
</dbReference>
<evidence type="ECO:0000256" key="5">
    <source>
        <dbReference type="ARBA" id="ARBA00022714"/>
    </source>
</evidence>
<evidence type="ECO:0000256" key="3">
    <source>
        <dbReference type="ARBA" id="ARBA00005404"/>
    </source>
</evidence>
<dbReference type="InterPro" id="IPR000283">
    <property type="entry name" value="NADH_UbQ_OxRdtase_75kDa_su_CS"/>
</dbReference>
<keyword evidence="16" id="KW-1185">Reference proteome</keyword>
<dbReference type="FunFam" id="3.30.70.20:FF:000002">
    <property type="entry name" value="NADH-ubiquinone oxidoreductase 75 kDa subunit"/>
    <property type="match status" value="1"/>
</dbReference>
<evidence type="ECO:0000256" key="1">
    <source>
        <dbReference type="ARBA" id="ARBA00001966"/>
    </source>
</evidence>
<dbReference type="SUPFAM" id="SSF53706">
    <property type="entry name" value="Formate dehydrogenase/DMSO reductase, domains 1-3"/>
    <property type="match status" value="1"/>
</dbReference>
<accession>A0A7X0H995</accession>
<dbReference type="PANTHER" id="PTHR43105">
    <property type="entry name" value="RESPIRATORY NITRATE REDUCTASE"/>
    <property type="match status" value="1"/>
</dbReference>
<evidence type="ECO:0000256" key="7">
    <source>
        <dbReference type="ARBA" id="ARBA00022967"/>
    </source>
</evidence>
<dbReference type="InterPro" id="IPR019574">
    <property type="entry name" value="NADH_UbQ_OxRdtase_Gsu_4Fe4S-bd"/>
</dbReference>
<comment type="subcellular location">
    <subcellularLocation>
        <location evidence="2">Membrane</location>
    </subcellularLocation>
</comment>
<dbReference type="PANTHER" id="PTHR43105:SF13">
    <property type="entry name" value="NADH-UBIQUINONE OXIDOREDUCTASE 75 KDA SUBUNIT, MITOCHONDRIAL"/>
    <property type="match status" value="1"/>
</dbReference>
<dbReference type="PROSITE" id="PS51839">
    <property type="entry name" value="4FE4S_HC3"/>
    <property type="match status" value="1"/>
</dbReference>
<dbReference type="Pfam" id="PF22151">
    <property type="entry name" value="Fer4_NDSU1"/>
    <property type="match status" value="1"/>
</dbReference>
<dbReference type="CDD" id="cd00368">
    <property type="entry name" value="Molybdopterin-Binding"/>
    <property type="match status" value="1"/>
</dbReference>
<gene>
    <name evidence="15" type="ORF">HNQ40_003436</name>
</gene>
<dbReference type="InterPro" id="IPR036010">
    <property type="entry name" value="2Fe-2S_ferredoxin-like_sf"/>
</dbReference>
<comment type="cofactor">
    <cofactor evidence="1">
        <name>[4Fe-4S] cluster</name>
        <dbReference type="ChEBI" id="CHEBI:49883"/>
    </cofactor>
</comment>
<evidence type="ECO:0000259" key="14">
    <source>
        <dbReference type="PROSITE" id="PS51839"/>
    </source>
</evidence>
<evidence type="ECO:0000256" key="6">
    <source>
        <dbReference type="ARBA" id="ARBA00022723"/>
    </source>
</evidence>
<name>A0A7X0H995_9BACT</name>
<dbReference type="EMBL" id="JACHGY010000001">
    <property type="protein sequence ID" value="MBB6431630.1"/>
    <property type="molecule type" value="Genomic_DNA"/>
</dbReference>
<evidence type="ECO:0000259" key="13">
    <source>
        <dbReference type="PROSITE" id="PS51669"/>
    </source>
</evidence>
<keyword evidence="11" id="KW-0472">Membrane</keyword>
<evidence type="ECO:0000256" key="10">
    <source>
        <dbReference type="ARBA" id="ARBA00023027"/>
    </source>
</evidence>
<dbReference type="Proteomes" id="UP000541810">
    <property type="component" value="Unassembled WGS sequence"/>
</dbReference>
<evidence type="ECO:0000256" key="2">
    <source>
        <dbReference type="ARBA" id="ARBA00004370"/>
    </source>
</evidence>
<protein>
    <submittedName>
        <fullName evidence="15">NADH-quinone oxidoreductase subunit G</fullName>
    </submittedName>
</protein>
<dbReference type="GO" id="GO:0016020">
    <property type="term" value="C:membrane"/>
    <property type="evidence" value="ECO:0007669"/>
    <property type="project" value="UniProtKB-SubCell"/>
</dbReference>
<dbReference type="FunFam" id="3.10.20.740:FF:000004">
    <property type="entry name" value="NADH-quinone oxidoreductase"/>
    <property type="match status" value="1"/>
</dbReference>
<comment type="caution">
    <text evidence="15">The sequence shown here is derived from an EMBL/GenBank/DDBJ whole genome shotgun (WGS) entry which is preliminary data.</text>
</comment>
<feature type="domain" description="4Fe-4S Mo/W bis-MGD-type" evidence="13">
    <location>
        <begin position="227"/>
        <end position="283"/>
    </location>
</feature>
<dbReference type="GO" id="GO:0042773">
    <property type="term" value="P:ATP synthesis coupled electron transport"/>
    <property type="evidence" value="ECO:0007669"/>
    <property type="project" value="InterPro"/>
</dbReference>
<comment type="cofactor">
    <cofactor evidence="12">
        <name>[2Fe-2S] cluster</name>
        <dbReference type="ChEBI" id="CHEBI:190135"/>
    </cofactor>
</comment>
<dbReference type="GO" id="GO:0048038">
    <property type="term" value="F:quinone binding"/>
    <property type="evidence" value="ECO:0007669"/>
    <property type="project" value="UniProtKB-KW"/>
</dbReference>
<dbReference type="PROSITE" id="PS51669">
    <property type="entry name" value="4FE4S_MOW_BIS_MGD"/>
    <property type="match status" value="1"/>
</dbReference>
<dbReference type="Gene3D" id="3.40.50.740">
    <property type="match status" value="1"/>
</dbReference>
<dbReference type="GO" id="GO:0051539">
    <property type="term" value="F:4 iron, 4 sulfur cluster binding"/>
    <property type="evidence" value="ECO:0007669"/>
    <property type="project" value="UniProtKB-KW"/>
</dbReference>
<keyword evidence="10" id="KW-0520">NAD</keyword>
<feature type="domain" description="4Fe-4S His(Cys)3-ligated-type" evidence="14">
    <location>
        <begin position="90"/>
        <end position="129"/>
    </location>
</feature>
<evidence type="ECO:0000313" key="15">
    <source>
        <dbReference type="EMBL" id="MBB6431630.1"/>
    </source>
</evidence>
<keyword evidence="5" id="KW-0001">2Fe-2S</keyword>
<dbReference type="Pfam" id="PF00384">
    <property type="entry name" value="Molybdopterin"/>
    <property type="match status" value="1"/>
</dbReference>
<dbReference type="RefSeq" id="WP_184679085.1">
    <property type="nucleotide sequence ID" value="NZ_JACHGY010000001.1"/>
</dbReference>
<dbReference type="SUPFAM" id="SSF54862">
    <property type="entry name" value="4Fe-4S ferredoxins"/>
    <property type="match status" value="1"/>
</dbReference>
<dbReference type="Gene3D" id="3.10.20.740">
    <property type="match status" value="1"/>
</dbReference>
<dbReference type="SMART" id="SM00929">
    <property type="entry name" value="NADH-G_4Fe-4S_3"/>
    <property type="match status" value="1"/>
</dbReference>
<evidence type="ECO:0000313" key="16">
    <source>
        <dbReference type="Proteomes" id="UP000541810"/>
    </source>
</evidence>
<dbReference type="Pfam" id="PF22117">
    <property type="entry name" value="Fer4_Nqo3"/>
    <property type="match status" value="1"/>
</dbReference>
<dbReference type="Gene3D" id="3.30.70.20">
    <property type="match status" value="1"/>
</dbReference>
<dbReference type="InterPro" id="IPR006656">
    <property type="entry name" value="Mopterin_OxRdtase"/>
</dbReference>
<dbReference type="InterPro" id="IPR050123">
    <property type="entry name" value="Prok_molybdopt-oxidoreductase"/>
</dbReference>
<proteinExistence type="inferred from homology"/>
<dbReference type="GO" id="GO:0051537">
    <property type="term" value="F:2 iron, 2 sulfur cluster binding"/>
    <property type="evidence" value="ECO:0007669"/>
    <property type="project" value="UniProtKB-KW"/>
</dbReference>
<dbReference type="GO" id="GO:0046872">
    <property type="term" value="F:metal ion binding"/>
    <property type="evidence" value="ECO:0007669"/>
    <property type="project" value="UniProtKB-KW"/>
</dbReference>
<organism evidence="15 16">
    <name type="scientific">Algisphaera agarilytica</name>
    <dbReference type="NCBI Taxonomy" id="1385975"/>
    <lineage>
        <taxon>Bacteria</taxon>
        <taxon>Pseudomonadati</taxon>
        <taxon>Planctomycetota</taxon>
        <taxon>Phycisphaerae</taxon>
        <taxon>Phycisphaerales</taxon>
        <taxon>Phycisphaeraceae</taxon>
        <taxon>Algisphaera</taxon>
    </lineage>
</organism>
<keyword evidence="4" id="KW-0004">4Fe-4S</keyword>
<dbReference type="GO" id="GO:0008137">
    <property type="term" value="F:NADH dehydrogenase (ubiquinone) activity"/>
    <property type="evidence" value="ECO:0007669"/>
    <property type="project" value="InterPro"/>
</dbReference>
<dbReference type="Pfam" id="PF10588">
    <property type="entry name" value="NADH-G_4Fe-4S_3"/>
    <property type="match status" value="1"/>
</dbReference>
<keyword evidence="6" id="KW-0479">Metal-binding</keyword>
<keyword evidence="7" id="KW-1278">Translocase</keyword>
<keyword evidence="8" id="KW-0408">Iron</keyword>
<dbReference type="InterPro" id="IPR006963">
    <property type="entry name" value="Mopterin_OxRdtase_4Fe-4S_dom"/>
</dbReference>
<evidence type="ECO:0000256" key="9">
    <source>
        <dbReference type="ARBA" id="ARBA00023014"/>
    </source>
</evidence>
<dbReference type="GO" id="GO:0003954">
    <property type="term" value="F:NADH dehydrogenase activity"/>
    <property type="evidence" value="ECO:0007669"/>
    <property type="project" value="TreeGrafter"/>
</dbReference>
<dbReference type="InterPro" id="IPR001041">
    <property type="entry name" value="2Fe-2S_ferredoxin-type"/>
</dbReference>
<dbReference type="CDD" id="cd00207">
    <property type="entry name" value="fer2"/>
    <property type="match status" value="1"/>
</dbReference>
<dbReference type="PROSITE" id="PS00643">
    <property type="entry name" value="COMPLEX1_75K_3"/>
    <property type="match status" value="1"/>
</dbReference>
<evidence type="ECO:0000256" key="8">
    <source>
        <dbReference type="ARBA" id="ARBA00023004"/>
    </source>
</evidence>
<sequence>MQKLTIDGRECTWEGKKSILQVALDNNIEIPHYCYHPGMSVVASCRICLAEVGAPNPRNDNKVELIPKLVPTCQTPAAEGMEVHLTNSPKTIANQKSVMEMLLINHPLDCPVCDQAGECSLQDYSYQYGRSQSRFEETKIKQPKKDLGPNVLLYSDRCIMCTRCVRFTREVTGTDEIGIFGRGSSEQIDVFPGKPLDNELSANVIDICPVGALLDKDFLMSMRVWNLKKTPSIDGITASGDNLSIETNEDKVYRIKPRTNMDVNTWWTSDEIRYGWKFVHHQDRLRSPLHKVHGSLEELDWNAAYAQVFEQLELTVLKKGRGTLALVVSPMLASEEAYLLGKMITSIDENAVLAVGPVPFDGEDKTFPGGYTVYAEKAPNARGVRRALEMVSDEVKSFDQLMGDLTHNRALVFTGNYPSEWATPEVVAAASDKDRYTVVIDTLPSAITEAADVVLPGATWVEKSGSFENVNGRHQHFEQALPVIELAKTEGQIALDLMAVAGKMERKLYNPFDWRTEMGDGFATEMHLPEAADAKVADVEYVQL</sequence>
<dbReference type="SUPFAM" id="SSF54292">
    <property type="entry name" value="2Fe-2S ferredoxin-like"/>
    <property type="match status" value="1"/>
</dbReference>